<accession>A0A1V9YT99</accession>
<proteinExistence type="predicted"/>
<dbReference type="SUPFAM" id="SSF55729">
    <property type="entry name" value="Acyl-CoA N-acyltransferases (Nat)"/>
    <property type="match status" value="1"/>
</dbReference>
<comment type="caution">
    <text evidence="2">The sequence shown here is derived from an EMBL/GenBank/DDBJ whole genome shotgun (WGS) entry which is preliminary data.</text>
</comment>
<dbReference type="Gene3D" id="3.40.630.30">
    <property type="match status" value="1"/>
</dbReference>
<dbReference type="PROSITE" id="PS51186">
    <property type="entry name" value="GNAT"/>
    <property type="match status" value="1"/>
</dbReference>
<protein>
    <recommendedName>
        <fullName evidence="1">N-acetyltransferase domain-containing protein</fullName>
    </recommendedName>
</protein>
<dbReference type="InterPro" id="IPR016181">
    <property type="entry name" value="Acyl_CoA_acyltransferase"/>
</dbReference>
<feature type="domain" description="N-acetyltransferase" evidence="1">
    <location>
        <begin position="135"/>
        <end position="282"/>
    </location>
</feature>
<dbReference type="Proteomes" id="UP000243217">
    <property type="component" value="Unassembled WGS sequence"/>
</dbReference>
<dbReference type="GO" id="GO:0016747">
    <property type="term" value="F:acyltransferase activity, transferring groups other than amino-acyl groups"/>
    <property type="evidence" value="ECO:0007669"/>
    <property type="project" value="InterPro"/>
</dbReference>
<organism evidence="2 3">
    <name type="scientific">Thraustotheca clavata</name>
    <dbReference type="NCBI Taxonomy" id="74557"/>
    <lineage>
        <taxon>Eukaryota</taxon>
        <taxon>Sar</taxon>
        <taxon>Stramenopiles</taxon>
        <taxon>Oomycota</taxon>
        <taxon>Saprolegniomycetes</taxon>
        <taxon>Saprolegniales</taxon>
        <taxon>Achlyaceae</taxon>
        <taxon>Thraustotheca</taxon>
    </lineage>
</organism>
<dbReference type="Pfam" id="PF00583">
    <property type="entry name" value="Acetyltransf_1"/>
    <property type="match status" value="1"/>
</dbReference>
<evidence type="ECO:0000259" key="1">
    <source>
        <dbReference type="PROSITE" id="PS51186"/>
    </source>
</evidence>
<evidence type="ECO:0000313" key="2">
    <source>
        <dbReference type="EMBL" id="OQR88958.1"/>
    </source>
</evidence>
<name>A0A1V9YT99_9STRA</name>
<sequence>MVEIVEVPTAQEFLEATKEIRYENIEANHLITMAASFGKKRFFLLSNKMCSSFAVLSSDGPWLAPNMSLRMAFEFGEYIARDFSGVIQVNGFEPITKEFVDGFQSIDKDSAWSSEGDAGQMYRLEQLKAPTLSIGELIAATLEDFDLLVDWMIAFKFDCYGWKMPRKAACTAVKSPLEQNRTFLWVVNGEPVGFGVHSSPVTIQDTTLYMLGPIYITQPARRKGFAKALTVALVQTVTLQCPTPNQSIILISGVNNVASNQTYRSIGFTPVGILKCYSRVLE</sequence>
<dbReference type="AlphaFoldDB" id="A0A1V9YT99"/>
<keyword evidence="3" id="KW-1185">Reference proteome</keyword>
<reference evidence="2 3" key="1">
    <citation type="journal article" date="2014" name="Genome Biol. Evol.">
        <title>The secreted proteins of Achlya hypogyna and Thraustotheca clavata identify the ancestral oomycete secretome and reveal gene acquisitions by horizontal gene transfer.</title>
        <authorList>
            <person name="Misner I."/>
            <person name="Blouin N."/>
            <person name="Leonard G."/>
            <person name="Richards T.A."/>
            <person name="Lane C.E."/>
        </authorList>
    </citation>
    <scope>NUCLEOTIDE SEQUENCE [LARGE SCALE GENOMIC DNA]</scope>
    <source>
        <strain evidence="2 3">ATCC 34112</strain>
    </source>
</reference>
<dbReference type="EMBL" id="JNBS01002930">
    <property type="protein sequence ID" value="OQR88958.1"/>
    <property type="molecule type" value="Genomic_DNA"/>
</dbReference>
<dbReference type="InterPro" id="IPR000182">
    <property type="entry name" value="GNAT_dom"/>
</dbReference>
<evidence type="ECO:0000313" key="3">
    <source>
        <dbReference type="Proteomes" id="UP000243217"/>
    </source>
</evidence>
<dbReference type="CDD" id="cd04301">
    <property type="entry name" value="NAT_SF"/>
    <property type="match status" value="1"/>
</dbReference>
<dbReference type="OrthoDB" id="71568at2759"/>
<gene>
    <name evidence="2" type="ORF">THRCLA_10002</name>
</gene>